<evidence type="ECO:0008006" key="3">
    <source>
        <dbReference type="Google" id="ProtNLM"/>
    </source>
</evidence>
<sequence>MNKDAYDMKMKMLHLILIIAQIQKHAQVTTLQSVVIVLIMDLSKQGNANAHNCIIQIVVHQSNALKNIRNFHHDNCICTPNFNPSTCQCDATPNPSFDIKTCDDVLRYEKLSTCDEETGYEVGDFKCADGQAPFDCACPQNDNDDSFTKTDCECEKQSVIDYCDESDSLSLYPKSCICIDGNSPEGCFCPQDSNDLIGVPVAQYKYRTTGDPRSGLAIQGAGCPQYCTDNIYNGSCACDSVQDNYTECEADKAYPFLIDCNGVHGSSVKPNTCKCIDEYAPIRCTCPLETDLNQLEGVPPGQYSDEIQGYSKSQRRTDKIYPTQPNCTEEHGQSVSPNTFRCNKDYSPLSCNCYMNVRVSYRLDFTLSCLRSIKLESNEKSITIIFIKEYLNSYAFIDTSPNQVCSPIEYGIHAVNINISLDKINQTTRSNSIDFNQSIVILLINLKDPHTIFTPPCVQKINILGQKFYDDNTYVDFEGTYPTLEAIARWADEEVSISRNSITRMNYALMDHKASQFLIDVRGNEGGQVRLGRQLLNFQFPNVGHPLYQTFGEIKMDINEAVANAISSEREVSSTFVYWTLGAYGLISQQTVR</sequence>
<evidence type="ECO:0000313" key="2">
    <source>
        <dbReference type="Proteomes" id="UP000324800"/>
    </source>
</evidence>
<reference evidence="1 2" key="1">
    <citation type="submission" date="2019-03" db="EMBL/GenBank/DDBJ databases">
        <title>Single cell metagenomics reveals metabolic interactions within the superorganism composed of flagellate Streblomastix strix and complex community of Bacteroidetes bacteria on its surface.</title>
        <authorList>
            <person name="Treitli S.C."/>
            <person name="Kolisko M."/>
            <person name="Husnik F."/>
            <person name="Keeling P."/>
            <person name="Hampl V."/>
        </authorList>
    </citation>
    <scope>NUCLEOTIDE SEQUENCE [LARGE SCALE GENOMIC DNA]</scope>
    <source>
        <strain evidence="1">ST1C</strain>
    </source>
</reference>
<dbReference type="EMBL" id="SNRW01000470">
    <property type="protein sequence ID" value="KAA6400959.1"/>
    <property type="molecule type" value="Genomic_DNA"/>
</dbReference>
<dbReference type="OrthoDB" id="10268124at2759"/>
<protein>
    <recommendedName>
        <fullName evidence="3">Tail specific protease domain-containing protein</fullName>
    </recommendedName>
</protein>
<name>A0A5J4X3A8_9EUKA</name>
<organism evidence="1 2">
    <name type="scientific">Streblomastix strix</name>
    <dbReference type="NCBI Taxonomy" id="222440"/>
    <lineage>
        <taxon>Eukaryota</taxon>
        <taxon>Metamonada</taxon>
        <taxon>Preaxostyla</taxon>
        <taxon>Oxymonadida</taxon>
        <taxon>Streblomastigidae</taxon>
        <taxon>Streblomastix</taxon>
    </lineage>
</organism>
<evidence type="ECO:0000313" key="1">
    <source>
        <dbReference type="EMBL" id="KAA6400959.1"/>
    </source>
</evidence>
<gene>
    <name evidence="1" type="ORF">EZS28_003522</name>
</gene>
<proteinExistence type="predicted"/>
<accession>A0A5J4X3A8</accession>
<dbReference type="AlphaFoldDB" id="A0A5J4X3A8"/>
<comment type="caution">
    <text evidence="1">The sequence shown here is derived from an EMBL/GenBank/DDBJ whole genome shotgun (WGS) entry which is preliminary data.</text>
</comment>
<dbReference type="Proteomes" id="UP000324800">
    <property type="component" value="Unassembled WGS sequence"/>
</dbReference>